<dbReference type="EMBL" id="SDMR01000042">
    <property type="protein sequence ID" value="TBT90089.1"/>
    <property type="molecule type" value="Genomic_DNA"/>
</dbReference>
<proteinExistence type="predicted"/>
<dbReference type="Proteomes" id="UP000291933">
    <property type="component" value="Unassembled WGS sequence"/>
</dbReference>
<dbReference type="RefSeq" id="WP_165489400.1">
    <property type="nucleotide sequence ID" value="NZ_SDMR01000042.1"/>
</dbReference>
<evidence type="ECO:0000313" key="1">
    <source>
        <dbReference type="EMBL" id="TBT90089.1"/>
    </source>
</evidence>
<accession>A0A4Q9KJK8</accession>
<evidence type="ECO:0000313" key="2">
    <source>
        <dbReference type="Proteomes" id="UP000291933"/>
    </source>
</evidence>
<name>A0A4Q9KJK8_PROTD</name>
<sequence length="148" mass="16269">MDYESFLSARRSLMAQVTRDAYGRLLGGLTQPVEADFSAPERDLEPSLSELIELELLRPGDLLDPVAPEWVVDAVIDDDGTLVIDGTHHFDSLDEATHHLGVTNMSGLAFWALETVDGLLPLKDLGNVRRQGVRSNDQNLWMVLGGVT</sequence>
<protein>
    <recommendedName>
        <fullName evidence="3">RAMA domain-containing protein</fullName>
    </recommendedName>
</protein>
<keyword evidence="2" id="KW-1185">Reference proteome</keyword>
<organism evidence="1 2">
    <name type="scientific">Propioniciclava tarda</name>
    <dbReference type="NCBI Taxonomy" id="433330"/>
    <lineage>
        <taxon>Bacteria</taxon>
        <taxon>Bacillati</taxon>
        <taxon>Actinomycetota</taxon>
        <taxon>Actinomycetes</taxon>
        <taxon>Propionibacteriales</taxon>
        <taxon>Propionibacteriaceae</taxon>
        <taxon>Propioniciclava</taxon>
    </lineage>
</organism>
<evidence type="ECO:0008006" key="3">
    <source>
        <dbReference type="Google" id="ProtNLM"/>
    </source>
</evidence>
<dbReference type="AlphaFoldDB" id="A0A4Q9KJK8"/>
<comment type="caution">
    <text evidence="1">The sequence shown here is derived from an EMBL/GenBank/DDBJ whole genome shotgun (WGS) entry which is preliminary data.</text>
</comment>
<reference evidence="1 2" key="1">
    <citation type="submission" date="2019-01" db="EMBL/GenBank/DDBJ databases">
        <title>Lactibacter flavus gen. nov., sp. nov., a novel bacterium of the family Propionibacteriaceae isolated from raw milk and dairy products.</title>
        <authorList>
            <person name="Huptas C."/>
            <person name="Wenning M."/>
            <person name="Breitenwieser F."/>
            <person name="Doll E."/>
            <person name="Von Neubeck M."/>
            <person name="Busse H.-J."/>
            <person name="Scherer S."/>
        </authorList>
    </citation>
    <scope>NUCLEOTIDE SEQUENCE [LARGE SCALE GENOMIC DNA]</scope>
    <source>
        <strain evidence="1 2">DSM 22130</strain>
    </source>
</reference>
<gene>
    <name evidence="1" type="ORF">ET996_14050</name>
</gene>